<name>A0A8R1XLM3_ONCVO</name>
<dbReference type="Proteomes" id="UP000024404">
    <property type="component" value="Unassembled WGS sequence"/>
</dbReference>
<proteinExistence type="predicted"/>
<reference evidence="3" key="1">
    <citation type="submission" date="2013-10" db="EMBL/GenBank/DDBJ databases">
        <title>Genome sequencing of Onchocerca volvulus.</title>
        <authorList>
            <person name="Cotton J."/>
            <person name="Tsai J."/>
            <person name="Stanley E."/>
            <person name="Tracey A."/>
            <person name="Holroyd N."/>
            <person name="Lustigman S."/>
            <person name="Berriman M."/>
        </authorList>
    </citation>
    <scope>NUCLEOTIDE SEQUENCE</scope>
</reference>
<dbReference type="AlphaFoldDB" id="A0A8R1XLM3"/>
<dbReference type="EnsemblMetazoa" id="OVOC11061.1">
    <property type="protein sequence ID" value="OVOC11061.1"/>
    <property type="gene ID" value="WBGene00247870"/>
</dbReference>
<evidence type="ECO:0000256" key="1">
    <source>
        <dbReference type="SAM" id="Phobius"/>
    </source>
</evidence>
<protein>
    <submittedName>
        <fullName evidence="2">Uncharacterized protein</fullName>
    </submittedName>
</protein>
<sequence>MNASSPTVSEVKASLTQTFRELPIITIASVIIVLPVQISSILYKYNYRAKLIYLGQITIAQMVDIRNKKIDGTEWAKIPENRFIFFVSFPKLIIFLKI</sequence>
<keyword evidence="1" id="KW-1133">Transmembrane helix</keyword>
<keyword evidence="3" id="KW-1185">Reference proteome</keyword>
<evidence type="ECO:0000313" key="2">
    <source>
        <dbReference type="EnsemblMetazoa" id="OVOC11061.1"/>
    </source>
</evidence>
<keyword evidence="1" id="KW-0472">Membrane</keyword>
<organism evidence="2 3">
    <name type="scientific">Onchocerca volvulus</name>
    <dbReference type="NCBI Taxonomy" id="6282"/>
    <lineage>
        <taxon>Eukaryota</taxon>
        <taxon>Metazoa</taxon>
        <taxon>Ecdysozoa</taxon>
        <taxon>Nematoda</taxon>
        <taxon>Chromadorea</taxon>
        <taxon>Rhabditida</taxon>
        <taxon>Spirurina</taxon>
        <taxon>Spiruromorpha</taxon>
        <taxon>Filarioidea</taxon>
        <taxon>Onchocercidae</taxon>
        <taxon>Onchocerca</taxon>
    </lineage>
</organism>
<feature type="transmembrane region" description="Helical" evidence="1">
    <location>
        <begin position="22"/>
        <end position="43"/>
    </location>
</feature>
<accession>A0A8R1XLM3</accession>
<keyword evidence="1" id="KW-0812">Transmembrane</keyword>
<reference evidence="2" key="2">
    <citation type="submission" date="2022-06" db="UniProtKB">
        <authorList>
            <consortium name="EnsemblMetazoa"/>
        </authorList>
    </citation>
    <scope>IDENTIFICATION</scope>
</reference>
<evidence type="ECO:0000313" key="3">
    <source>
        <dbReference type="Proteomes" id="UP000024404"/>
    </source>
</evidence>
<dbReference type="EMBL" id="CMVM020000346">
    <property type="status" value="NOT_ANNOTATED_CDS"/>
    <property type="molecule type" value="Genomic_DNA"/>
</dbReference>